<organism evidence="7 8">
    <name type="scientific">Roseibacillus persicicus</name>
    <dbReference type="NCBI Taxonomy" id="454148"/>
    <lineage>
        <taxon>Bacteria</taxon>
        <taxon>Pseudomonadati</taxon>
        <taxon>Verrucomicrobiota</taxon>
        <taxon>Verrucomicrobiia</taxon>
        <taxon>Verrucomicrobiales</taxon>
        <taxon>Verrucomicrobiaceae</taxon>
        <taxon>Roseibacillus</taxon>
    </lineage>
</organism>
<dbReference type="CDD" id="cd05797">
    <property type="entry name" value="Ribosomal_L10"/>
    <property type="match status" value="1"/>
</dbReference>
<comment type="subunit">
    <text evidence="6">Part of the ribosomal stalk of the 50S ribosomal subunit. The N-terminus interacts with L11 and the large rRNA to form the base of the stalk. The C-terminus forms an elongated spine to which L12 dimers bind in a sequential fashion forming a multimeric L10(L12)X complex.</text>
</comment>
<evidence type="ECO:0000256" key="3">
    <source>
        <dbReference type="ARBA" id="ARBA00022980"/>
    </source>
</evidence>
<keyword evidence="6" id="KW-0699">rRNA-binding</keyword>
<dbReference type="GO" id="GO:0006412">
    <property type="term" value="P:translation"/>
    <property type="evidence" value="ECO:0007669"/>
    <property type="project" value="UniProtKB-UniRule"/>
</dbReference>
<reference evidence="7" key="2">
    <citation type="submission" date="2020-09" db="EMBL/GenBank/DDBJ databases">
        <authorList>
            <person name="Sun Q."/>
            <person name="Kim S."/>
        </authorList>
    </citation>
    <scope>NUCLEOTIDE SEQUENCE</scope>
    <source>
        <strain evidence="7">KCTC 12988</strain>
    </source>
</reference>
<keyword evidence="3 6" id="KW-0689">Ribosomal protein</keyword>
<dbReference type="HAMAP" id="MF_00362">
    <property type="entry name" value="Ribosomal_uL10"/>
    <property type="match status" value="1"/>
</dbReference>
<evidence type="ECO:0000256" key="2">
    <source>
        <dbReference type="ARBA" id="ARBA00008889"/>
    </source>
</evidence>
<dbReference type="Pfam" id="PF00466">
    <property type="entry name" value="Ribosomal_L10"/>
    <property type="match status" value="1"/>
</dbReference>
<evidence type="ECO:0000256" key="4">
    <source>
        <dbReference type="ARBA" id="ARBA00023274"/>
    </source>
</evidence>
<sequence length="170" mass="18315">MNPDKKIIVDELLERVNGSPFLLVVDYNGMTVPEFSELRNRLSEVGAECHVGKNRFMRIAIEEAGLPSLGDDLRGQTAFVTGADDVCGAAKVIKNFAKEFKKPEVKVGLLDGAVVDTAQIDALADLPSREVLLAKLLSVINAPASKLVRTINEPGSALARVIKAKYPDGE</sequence>
<dbReference type="Proteomes" id="UP000644507">
    <property type="component" value="Unassembled WGS sequence"/>
</dbReference>
<evidence type="ECO:0000256" key="5">
    <source>
        <dbReference type="ARBA" id="ARBA00035202"/>
    </source>
</evidence>
<evidence type="ECO:0000313" key="7">
    <source>
        <dbReference type="EMBL" id="GHC52493.1"/>
    </source>
</evidence>
<evidence type="ECO:0000256" key="6">
    <source>
        <dbReference type="HAMAP-Rule" id="MF_00362"/>
    </source>
</evidence>
<reference evidence="7" key="1">
    <citation type="journal article" date="2014" name="Int. J. Syst. Evol. Microbiol.">
        <title>Complete genome sequence of Corynebacterium casei LMG S-19264T (=DSM 44701T), isolated from a smear-ripened cheese.</title>
        <authorList>
            <consortium name="US DOE Joint Genome Institute (JGI-PGF)"/>
            <person name="Walter F."/>
            <person name="Albersmeier A."/>
            <person name="Kalinowski J."/>
            <person name="Ruckert C."/>
        </authorList>
    </citation>
    <scope>NUCLEOTIDE SEQUENCE</scope>
    <source>
        <strain evidence="7">KCTC 12988</strain>
    </source>
</reference>
<evidence type="ECO:0000313" key="8">
    <source>
        <dbReference type="Proteomes" id="UP000644507"/>
    </source>
</evidence>
<dbReference type="EMBL" id="BMXI01000007">
    <property type="protein sequence ID" value="GHC52493.1"/>
    <property type="molecule type" value="Genomic_DNA"/>
</dbReference>
<gene>
    <name evidence="6" type="primary">rplJ</name>
    <name evidence="7" type="ORF">GCM10007100_18490</name>
</gene>
<dbReference type="InterPro" id="IPR001790">
    <property type="entry name" value="Ribosomal_uL10"/>
</dbReference>
<dbReference type="InterPro" id="IPR043141">
    <property type="entry name" value="Ribosomal_uL10-like_sf"/>
</dbReference>
<dbReference type="GO" id="GO:0070180">
    <property type="term" value="F:large ribosomal subunit rRNA binding"/>
    <property type="evidence" value="ECO:0007669"/>
    <property type="project" value="UniProtKB-UniRule"/>
</dbReference>
<keyword evidence="6" id="KW-0694">RNA-binding</keyword>
<comment type="function">
    <text evidence="1 6">Forms part of the ribosomal stalk, playing a central role in the interaction of the ribosome with GTP-bound translation factors.</text>
</comment>
<dbReference type="NCBIfam" id="NF000955">
    <property type="entry name" value="PRK00099.1-1"/>
    <property type="match status" value="1"/>
</dbReference>
<proteinExistence type="inferred from homology"/>
<dbReference type="InterPro" id="IPR047865">
    <property type="entry name" value="Ribosomal_uL10_bac_type"/>
</dbReference>
<keyword evidence="8" id="KW-1185">Reference proteome</keyword>
<comment type="similarity">
    <text evidence="2 6">Belongs to the universal ribosomal protein uL10 family.</text>
</comment>
<evidence type="ECO:0000256" key="1">
    <source>
        <dbReference type="ARBA" id="ARBA00002633"/>
    </source>
</evidence>
<dbReference type="AlphaFoldDB" id="A0A918TKV1"/>
<name>A0A918TKV1_9BACT</name>
<dbReference type="GO" id="GO:1990904">
    <property type="term" value="C:ribonucleoprotein complex"/>
    <property type="evidence" value="ECO:0007669"/>
    <property type="project" value="UniProtKB-KW"/>
</dbReference>
<dbReference type="InterPro" id="IPR022973">
    <property type="entry name" value="Ribosomal_uL10_bac"/>
</dbReference>
<dbReference type="SUPFAM" id="SSF160369">
    <property type="entry name" value="Ribosomal protein L10-like"/>
    <property type="match status" value="1"/>
</dbReference>
<dbReference type="PANTHER" id="PTHR11560">
    <property type="entry name" value="39S RIBOSOMAL PROTEIN L10, MITOCHONDRIAL"/>
    <property type="match status" value="1"/>
</dbReference>
<keyword evidence="4 6" id="KW-0687">Ribonucleoprotein</keyword>
<accession>A0A918TKV1</accession>
<dbReference type="GO" id="GO:0005840">
    <property type="term" value="C:ribosome"/>
    <property type="evidence" value="ECO:0007669"/>
    <property type="project" value="UniProtKB-KW"/>
</dbReference>
<protein>
    <recommendedName>
        <fullName evidence="5 6">Large ribosomal subunit protein uL10</fullName>
    </recommendedName>
</protein>
<dbReference type="Gene3D" id="6.10.250.290">
    <property type="match status" value="1"/>
</dbReference>
<dbReference type="Gene3D" id="3.30.70.1730">
    <property type="match status" value="1"/>
</dbReference>
<comment type="caution">
    <text evidence="7">The sequence shown here is derived from an EMBL/GenBank/DDBJ whole genome shotgun (WGS) entry which is preliminary data.</text>
</comment>
<dbReference type="RefSeq" id="WP_189569656.1">
    <property type="nucleotide sequence ID" value="NZ_BMXI01000007.1"/>
</dbReference>